<gene>
    <name evidence="1" type="ORF">MQE36_05045</name>
</gene>
<keyword evidence="2" id="KW-1185">Reference proteome</keyword>
<evidence type="ECO:0000313" key="1">
    <source>
        <dbReference type="EMBL" id="UNY99712.1"/>
    </source>
</evidence>
<dbReference type="InterPro" id="IPR013783">
    <property type="entry name" value="Ig-like_fold"/>
</dbReference>
<sequence>MDRKLHPNAIHPIMLMVLLLSAQFAIAQTLKQPVLGFSNPCPSVNFNAFEVDFEWEIPLVENDNEFILELSDANGNFDNPTTLSTLSDKNTALSFTFTFGFPEDTYGEYYKIRVRSTNPARTSPVSKSFAAYYRTVNSPLLLNNGSDVVLCNGPQLLEVNNYPDEPHYNWYKDFNLIPGEKNAYLEVTEPGLYFVEVDYGLYCSIDTASNLISVSQNDQFSVTLSGEPNIELCANDSYTWTVTTDITADDNFTYNWYKGETLVASTASDTYTITDSNGDAAGEYYVEVDPGSGCLALSPSVIVSINDFEVATEPAGSVVLMPSQTKTIKATTTASNPVYQWFKNGVEISGETSAILTVDNPGSYAVSVRETSACGFTKKSTPVSVSDPSDFEITIVADNYTACSSSSTILKINELNALANNGDIIPVDESIISQFQFQWYLNGNRVTGATAQQITIDNSTLNGTYFLKGILASFVAESNTLDIKVGVPAPEITADAAYICEDIQQLTITSSVTAPEYTYSWYLDNTLLEETGTTLKTLKAGTYVLKVNNGGCEVSSDPLTIEPYTSDLITLNKEGIIYLQKGQSEEIIAGGADSYIWYDDAHQVIGTTAGITISEEGVYTLVATIGSCELVKTVEAVLEESTIIPNVISPNGDGINDTWAIPAEYLNKPEVKVEIYTSNGDLIFSRANYQNNWPESTIRYSGRNPVYYYRIIKSGETIKKGTITIIK</sequence>
<organism evidence="1 2">
    <name type="scientific">Zhouia spongiae</name>
    <dbReference type="NCBI Taxonomy" id="2202721"/>
    <lineage>
        <taxon>Bacteria</taxon>
        <taxon>Pseudomonadati</taxon>
        <taxon>Bacteroidota</taxon>
        <taxon>Flavobacteriia</taxon>
        <taxon>Flavobacteriales</taxon>
        <taxon>Flavobacteriaceae</taxon>
        <taxon>Zhouia</taxon>
    </lineage>
</organism>
<protein>
    <submittedName>
        <fullName evidence="1">Gliding motility-associated C-terminal domain-containing protein</fullName>
    </submittedName>
</protein>
<evidence type="ECO:0000313" key="2">
    <source>
        <dbReference type="Proteomes" id="UP000829476"/>
    </source>
</evidence>
<dbReference type="RefSeq" id="WP_242938084.1">
    <property type="nucleotide sequence ID" value="NZ_CP094326.1"/>
</dbReference>
<reference evidence="1 2" key="1">
    <citation type="journal article" date="2018" name="Int. J. Syst. Evol. Microbiol.">
        <title>Zhouia spongiae sp. nov., isolated from a marine sponge.</title>
        <authorList>
            <person name="Zhuang L."/>
            <person name="Lin B."/>
            <person name="Qin F."/>
            <person name="Luo L."/>
        </authorList>
    </citation>
    <scope>NUCLEOTIDE SEQUENCE [LARGE SCALE GENOMIC DNA]</scope>
    <source>
        <strain evidence="1 2">HN-Y44</strain>
    </source>
</reference>
<name>A0ABY3YPE0_9FLAO</name>
<dbReference type="Gene3D" id="2.60.40.10">
    <property type="entry name" value="Immunoglobulins"/>
    <property type="match status" value="2"/>
</dbReference>
<dbReference type="EMBL" id="CP094326">
    <property type="protein sequence ID" value="UNY99712.1"/>
    <property type="molecule type" value="Genomic_DNA"/>
</dbReference>
<dbReference type="Pfam" id="PF13585">
    <property type="entry name" value="CHU_C"/>
    <property type="match status" value="1"/>
</dbReference>
<accession>A0ABY3YPE0</accession>
<proteinExistence type="predicted"/>
<dbReference type="Proteomes" id="UP000829476">
    <property type="component" value="Chromosome"/>
</dbReference>